<dbReference type="OrthoDB" id="7595324at2"/>
<keyword evidence="2" id="KW-0645">Protease</keyword>
<dbReference type="NCBIfam" id="TIGR02281">
    <property type="entry name" value="clan_AA_DTGA"/>
    <property type="match status" value="1"/>
</dbReference>
<accession>A0A4Y8RNS4</accession>
<dbReference type="RefSeq" id="WP_134761482.1">
    <property type="nucleotide sequence ID" value="NZ_SOZD01000002.1"/>
</dbReference>
<comment type="caution">
    <text evidence="2">The sequence shown here is derived from an EMBL/GenBank/DDBJ whole genome shotgun (WGS) entry which is preliminary data.</text>
</comment>
<evidence type="ECO:0000313" key="2">
    <source>
        <dbReference type="EMBL" id="TFF25313.1"/>
    </source>
</evidence>
<sequence>MRRDFILYFVLGAVALTLAILFFNHDGTIAGMSDDAFAHLASLAILGVGIGSLLVLSMRFRLGEMLRNVLIWTAAFVLLIGLYAFQPEFSALKNRVFAVLMPGSVVPIGEDEGHSRFMATRAADGHFYLDGKIDGEATTFIVDTGASVVAMDSDTARSIGVDMSRLHFTNEVMTANGIAKAAPIRLASITIGGITRNDVAAAVTEGTGLGTVLLGMSFLDTLTSYDFRGDRLVMTD</sequence>
<gene>
    <name evidence="2" type="ORF">E3C22_08090</name>
</gene>
<name>A0A4Y8RNS4_9HYPH</name>
<keyword evidence="3" id="KW-1185">Reference proteome</keyword>
<dbReference type="Gene3D" id="2.40.70.10">
    <property type="entry name" value="Acid Proteases"/>
    <property type="match status" value="1"/>
</dbReference>
<protein>
    <submittedName>
        <fullName evidence="2">TIGR02281 family clan AA aspartic protease</fullName>
        <ecNumber evidence="2">3.4.23.-</ecNumber>
    </submittedName>
</protein>
<reference evidence="2 3" key="1">
    <citation type="submission" date="2019-03" db="EMBL/GenBank/DDBJ databases">
        <title>Jiella endophytica sp. nov., a novel endophytic bacterium isolated from root of Ficus microcarpa Linn. f.</title>
        <authorList>
            <person name="Tuo L."/>
        </authorList>
    </citation>
    <scope>NUCLEOTIDE SEQUENCE [LARGE SCALE GENOMIC DNA]</scope>
    <source>
        <strain evidence="2 3">CBS5Q-3</strain>
    </source>
</reference>
<dbReference type="Pfam" id="PF13975">
    <property type="entry name" value="gag-asp_proteas"/>
    <property type="match status" value="1"/>
</dbReference>
<dbReference type="InterPro" id="IPR001969">
    <property type="entry name" value="Aspartic_peptidase_AS"/>
</dbReference>
<keyword evidence="1" id="KW-1133">Transmembrane helix</keyword>
<organism evidence="2 3">
    <name type="scientific">Jiella endophytica</name>
    <dbReference type="NCBI Taxonomy" id="2558362"/>
    <lineage>
        <taxon>Bacteria</taxon>
        <taxon>Pseudomonadati</taxon>
        <taxon>Pseudomonadota</taxon>
        <taxon>Alphaproteobacteria</taxon>
        <taxon>Hyphomicrobiales</taxon>
        <taxon>Aurantimonadaceae</taxon>
        <taxon>Jiella</taxon>
    </lineage>
</organism>
<dbReference type="EMBL" id="SOZD01000002">
    <property type="protein sequence ID" value="TFF25313.1"/>
    <property type="molecule type" value="Genomic_DNA"/>
</dbReference>
<dbReference type="InterPro" id="IPR021109">
    <property type="entry name" value="Peptidase_aspartic_dom_sf"/>
</dbReference>
<dbReference type="CDD" id="cd05483">
    <property type="entry name" value="retropepsin_like_bacteria"/>
    <property type="match status" value="1"/>
</dbReference>
<keyword evidence="1" id="KW-0472">Membrane</keyword>
<evidence type="ECO:0000313" key="3">
    <source>
        <dbReference type="Proteomes" id="UP000298179"/>
    </source>
</evidence>
<dbReference type="AlphaFoldDB" id="A0A4Y8RNS4"/>
<keyword evidence="2" id="KW-0378">Hydrolase</keyword>
<dbReference type="GO" id="GO:0006508">
    <property type="term" value="P:proteolysis"/>
    <property type="evidence" value="ECO:0007669"/>
    <property type="project" value="UniProtKB-KW"/>
</dbReference>
<feature type="transmembrane region" description="Helical" evidence="1">
    <location>
        <begin position="68"/>
        <end position="85"/>
    </location>
</feature>
<keyword evidence="1" id="KW-0812">Transmembrane</keyword>
<dbReference type="InterPro" id="IPR011969">
    <property type="entry name" value="Clan_AA_Asp_peptidase_C"/>
</dbReference>
<dbReference type="InterPro" id="IPR034122">
    <property type="entry name" value="Retropepsin-like_bacterial"/>
</dbReference>
<dbReference type="EC" id="3.4.23.-" evidence="2"/>
<feature type="transmembrane region" description="Helical" evidence="1">
    <location>
        <begin position="5"/>
        <end position="24"/>
    </location>
</feature>
<dbReference type="PROSITE" id="PS00141">
    <property type="entry name" value="ASP_PROTEASE"/>
    <property type="match status" value="1"/>
</dbReference>
<dbReference type="SUPFAM" id="SSF50630">
    <property type="entry name" value="Acid proteases"/>
    <property type="match status" value="1"/>
</dbReference>
<proteinExistence type="predicted"/>
<dbReference type="GO" id="GO:0004190">
    <property type="term" value="F:aspartic-type endopeptidase activity"/>
    <property type="evidence" value="ECO:0007669"/>
    <property type="project" value="InterPro"/>
</dbReference>
<dbReference type="Proteomes" id="UP000298179">
    <property type="component" value="Unassembled WGS sequence"/>
</dbReference>
<feature type="transmembrane region" description="Helical" evidence="1">
    <location>
        <begin position="36"/>
        <end position="56"/>
    </location>
</feature>
<evidence type="ECO:0000256" key="1">
    <source>
        <dbReference type="SAM" id="Phobius"/>
    </source>
</evidence>